<dbReference type="Proteomes" id="UP000187209">
    <property type="component" value="Unassembled WGS sequence"/>
</dbReference>
<keyword evidence="1" id="KW-0175">Coiled coil</keyword>
<evidence type="ECO:0000256" key="2">
    <source>
        <dbReference type="SAM" id="MobiDB-lite"/>
    </source>
</evidence>
<accession>A0A1R2B585</accession>
<name>A0A1R2B585_9CILI</name>
<feature type="region of interest" description="Disordered" evidence="2">
    <location>
        <begin position="1"/>
        <end position="20"/>
    </location>
</feature>
<evidence type="ECO:0000256" key="1">
    <source>
        <dbReference type="SAM" id="Coils"/>
    </source>
</evidence>
<gene>
    <name evidence="3" type="ORF">SteCoe_29726</name>
</gene>
<organism evidence="3 4">
    <name type="scientific">Stentor coeruleus</name>
    <dbReference type="NCBI Taxonomy" id="5963"/>
    <lineage>
        <taxon>Eukaryota</taxon>
        <taxon>Sar</taxon>
        <taxon>Alveolata</taxon>
        <taxon>Ciliophora</taxon>
        <taxon>Postciliodesmatophora</taxon>
        <taxon>Heterotrichea</taxon>
        <taxon>Heterotrichida</taxon>
        <taxon>Stentoridae</taxon>
        <taxon>Stentor</taxon>
    </lineage>
</organism>
<sequence length="145" mass="17016">MSFSSSQFENDRKNPDSKGLSIEDLIKENQSLKEEINVLRSEKVLNTSCQNREKEILKNNLKELQDRLVKERLYFKNEIIGLTNQLDELKNSVDRMISIRMQISVKNQGKKHRHKECLRKTSLLVSQENRLGENRTKVAVIEDME</sequence>
<dbReference type="EMBL" id="MPUH01000943">
    <property type="protein sequence ID" value="OMJ71938.1"/>
    <property type="molecule type" value="Genomic_DNA"/>
</dbReference>
<feature type="coiled-coil region" evidence="1">
    <location>
        <begin position="22"/>
        <end position="74"/>
    </location>
</feature>
<protein>
    <submittedName>
        <fullName evidence="3">Uncharacterized protein</fullName>
    </submittedName>
</protein>
<keyword evidence="4" id="KW-1185">Reference proteome</keyword>
<comment type="caution">
    <text evidence="3">The sequence shown here is derived from an EMBL/GenBank/DDBJ whole genome shotgun (WGS) entry which is preliminary data.</text>
</comment>
<evidence type="ECO:0000313" key="4">
    <source>
        <dbReference type="Proteomes" id="UP000187209"/>
    </source>
</evidence>
<reference evidence="3 4" key="1">
    <citation type="submission" date="2016-11" db="EMBL/GenBank/DDBJ databases">
        <title>The macronuclear genome of Stentor coeruleus: a giant cell with tiny introns.</title>
        <authorList>
            <person name="Slabodnick M."/>
            <person name="Ruby J.G."/>
            <person name="Reiff S.B."/>
            <person name="Swart E.C."/>
            <person name="Gosai S."/>
            <person name="Prabakaran S."/>
            <person name="Witkowska E."/>
            <person name="Larue G.E."/>
            <person name="Fisher S."/>
            <person name="Freeman R.M."/>
            <person name="Gunawardena J."/>
            <person name="Chu W."/>
            <person name="Stover N.A."/>
            <person name="Gregory B.D."/>
            <person name="Nowacki M."/>
            <person name="Derisi J."/>
            <person name="Roy S.W."/>
            <person name="Marshall W.F."/>
            <person name="Sood P."/>
        </authorList>
    </citation>
    <scope>NUCLEOTIDE SEQUENCE [LARGE SCALE GENOMIC DNA]</scope>
    <source>
        <strain evidence="3">WM001</strain>
    </source>
</reference>
<evidence type="ECO:0000313" key="3">
    <source>
        <dbReference type="EMBL" id="OMJ71938.1"/>
    </source>
</evidence>
<proteinExistence type="predicted"/>
<dbReference type="AlphaFoldDB" id="A0A1R2B585"/>